<name>A0ABT1YKR7_9BACL</name>
<protein>
    <submittedName>
        <fullName evidence="1">Phage tail assembly protein</fullName>
    </submittedName>
</protein>
<dbReference type="RefSeq" id="WP_258215338.1">
    <property type="nucleotide sequence ID" value="NZ_JANQBD010000016.1"/>
</dbReference>
<reference evidence="1 2" key="1">
    <citation type="submission" date="2022-08" db="EMBL/GenBank/DDBJ databases">
        <title>Paenibacillus endoradicis sp. nov., Paenibacillus radicibacter sp. nov and Paenibacillus pararadicis sp. nov., three cold-adapted plant growth-promoting bacteria isolated from root of Larix gmelinii in Great Khingan.</title>
        <authorList>
            <person name="Xue H."/>
        </authorList>
    </citation>
    <scope>NUCLEOTIDE SEQUENCE [LARGE SCALE GENOMIC DNA]</scope>
    <source>
        <strain evidence="1 2">N5-1-1-5</strain>
    </source>
</reference>
<accession>A0ABT1YKR7</accession>
<dbReference type="Proteomes" id="UP001300012">
    <property type="component" value="Unassembled WGS sequence"/>
</dbReference>
<comment type="caution">
    <text evidence="1">The sequence shown here is derived from an EMBL/GenBank/DDBJ whole genome shotgun (WGS) entry which is preliminary data.</text>
</comment>
<organism evidence="1 2">
    <name type="scientific">Paenibacillus radicis</name>
    <name type="common">ex Xue et al. 2023</name>
    <dbReference type="NCBI Taxonomy" id="2972489"/>
    <lineage>
        <taxon>Bacteria</taxon>
        <taxon>Bacillati</taxon>
        <taxon>Bacillota</taxon>
        <taxon>Bacilli</taxon>
        <taxon>Bacillales</taxon>
        <taxon>Paenibacillaceae</taxon>
        <taxon>Paenibacillus</taxon>
    </lineage>
</organism>
<keyword evidence="2" id="KW-1185">Reference proteome</keyword>
<dbReference type="EMBL" id="JANQBD010000016">
    <property type="protein sequence ID" value="MCR8633771.1"/>
    <property type="molecule type" value="Genomic_DNA"/>
</dbReference>
<evidence type="ECO:0000313" key="1">
    <source>
        <dbReference type="EMBL" id="MCR8633771.1"/>
    </source>
</evidence>
<sequence length="125" mass="14420">MAFKTEYEFELPRGYVDDSGTLHKRGVMRLATAADEILPMRDQRVQQNPGYLTIILLTRVITKLGDLRAIDTRVIEKMFTADLAFMQNFYREINEMEVPKVHTSCPKCEHEFDVDVSFIAGMEEA</sequence>
<gene>
    <name evidence="1" type="ORF">NV381_21530</name>
</gene>
<proteinExistence type="predicted"/>
<evidence type="ECO:0000313" key="2">
    <source>
        <dbReference type="Proteomes" id="UP001300012"/>
    </source>
</evidence>